<comment type="subcellular location">
    <subcellularLocation>
        <location evidence="1">Membrane</location>
    </subcellularLocation>
</comment>
<dbReference type="Pfam" id="PF04116">
    <property type="entry name" value="FA_hydroxylase"/>
    <property type="match status" value="1"/>
</dbReference>
<reference evidence="7" key="1">
    <citation type="submission" date="2021-05" db="EMBL/GenBank/DDBJ databases">
        <title>The genome of the haptophyte Pavlova lutheri (Diacronema luteri, Pavlovales) - a model for lipid biosynthesis in eukaryotic algae.</title>
        <authorList>
            <person name="Hulatt C.J."/>
            <person name="Posewitz M.C."/>
        </authorList>
    </citation>
    <scope>NUCLEOTIDE SEQUENCE</scope>
    <source>
        <strain evidence="7">NIVA-4/92</strain>
    </source>
</reference>
<dbReference type="GO" id="GO:0016491">
    <property type="term" value="F:oxidoreductase activity"/>
    <property type="evidence" value="ECO:0007669"/>
    <property type="project" value="InterPro"/>
</dbReference>
<dbReference type="EMBL" id="JAGTXO010000003">
    <property type="protein sequence ID" value="KAG8468850.1"/>
    <property type="molecule type" value="Genomic_DNA"/>
</dbReference>
<dbReference type="GO" id="GO:0005506">
    <property type="term" value="F:iron ion binding"/>
    <property type="evidence" value="ECO:0007669"/>
    <property type="project" value="InterPro"/>
</dbReference>
<keyword evidence="8" id="KW-1185">Reference proteome</keyword>
<protein>
    <recommendedName>
        <fullName evidence="6">Fatty acid hydroxylase domain-containing protein</fullName>
    </recommendedName>
</protein>
<dbReference type="InterPro" id="IPR050307">
    <property type="entry name" value="Sterol_Desaturase_Related"/>
</dbReference>
<sequence>MLAWSWPQILAFSAAVFASYDVLDCVIARATAGASKLPMGNSKHLDHLDRLDRAFITFNRLTSIPFAYHCVSWVRTSESMRWELAELSPISALASLIAMFVAYDSAYCLWHRLLHMRGLYALVHKHHHRQTVPTRGLYDAINVHPVEFVVGEYLHLGVAMAIPAHAATYMAFFALLGVLTGLNHTRNDVHVPPLFSVRWHDMHHRMPQCNFGQYTVGIDWLCGSFKNA</sequence>
<feature type="domain" description="Fatty acid hydroxylase" evidence="6">
    <location>
        <begin position="97"/>
        <end position="224"/>
    </location>
</feature>
<organism evidence="7 8">
    <name type="scientific">Diacronema lutheri</name>
    <name type="common">Unicellular marine alga</name>
    <name type="synonym">Monochrysis lutheri</name>
    <dbReference type="NCBI Taxonomy" id="2081491"/>
    <lineage>
        <taxon>Eukaryota</taxon>
        <taxon>Haptista</taxon>
        <taxon>Haptophyta</taxon>
        <taxon>Pavlovophyceae</taxon>
        <taxon>Pavlovales</taxon>
        <taxon>Pavlovaceae</taxon>
        <taxon>Diacronema</taxon>
    </lineage>
</organism>
<keyword evidence="5" id="KW-0732">Signal</keyword>
<dbReference type="GO" id="GO:0016020">
    <property type="term" value="C:membrane"/>
    <property type="evidence" value="ECO:0007669"/>
    <property type="project" value="UniProtKB-SubCell"/>
</dbReference>
<evidence type="ECO:0000256" key="3">
    <source>
        <dbReference type="ARBA" id="ARBA00022989"/>
    </source>
</evidence>
<feature type="signal peptide" evidence="5">
    <location>
        <begin position="1"/>
        <end position="18"/>
    </location>
</feature>
<keyword evidence="2" id="KW-0812">Transmembrane</keyword>
<evidence type="ECO:0000256" key="5">
    <source>
        <dbReference type="SAM" id="SignalP"/>
    </source>
</evidence>
<gene>
    <name evidence="7" type="ORF">KFE25_007368</name>
</gene>
<evidence type="ECO:0000259" key="6">
    <source>
        <dbReference type="Pfam" id="PF04116"/>
    </source>
</evidence>
<keyword evidence="3" id="KW-1133">Transmembrane helix</keyword>
<dbReference type="OrthoDB" id="408954at2759"/>
<name>A0A8J5Y099_DIALT</name>
<evidence type="ECO:0000313" key="8">
    <source>
        <dbReference type="Proteomes" id="UP000751190"/>
    </source>
</evidence>
<evidence type="ECO:0000256" key="2">
    <source>
        <dbReference type="ARBA" id="ARBA00022692"/>
    </source>
</evidence>
<comment type="caution">
    <text evidence="7">The sequence shown here is derived from an EMBL/GenBank/DDBJ whole genome shotgun (WGS) entry which is preliminary data.</text>
</comment>
<accession>A0A8J5Y099</accession>
<evidence type="ECO:0000313" key="7">
    <source>
        <dbReference type="EMBL" id="KAG8468850.1"/>
    </source>
</evidence>
<proteinExistence type="predicted"/>
<keyword evidence="4" id="KW-0472">Membrane</keyword>
<evidence type="ECO:0000256" key="4">
    <source>
        <dbReference type="ARBA" id="ARBA00023136"/>
    </source>
</evidence>
<dbReference type="InterPro" id="IPR006694">
    <property type="entry name" value="Fatty_acid_hydroxylase"/>
</dbReference>
<dbReference type="Proteomes" id="UP000751190">
    <property type="component" value="Unassembled WGS sequence"/>
</dbReference>
<feature type="chain" id="PRO_5035226667" description="Fatty acid hydroxylase domain-containing protein" evidence="5">
    <location>
        <begin position="19"/>
        <end position="228"/>
    </location>
</feature>
<dbReference type="AlphaFoldDB" id="A0A8J5Y099"/>
<evidence type="ECO:0000256" key="1">
    <source>
        <dbReference type="ARBA" id="ARBA00004370"/>
    </source>
</evidence>
<dbReference type="GO" id="GO:0008610">
    <property type="term" value="P:lipid biosynthetic process"/>
    <property type="evidence" value="ECO:0007669"/>
    <property type="project" value="InterPro"/>
</dbReference>
<dbReference type="PANTHER" id="PTHR11863">
    <property type="entry name" value="STEROL DESATURASE"/>
    <property type="match status" value="1"/>
</dbReference>